<dbReference type="Pfam" id="PF01843">
    <property type="entry name" value="DIL"/>
    <property type="match status" value="1"/>
</dbReference>
<evidence type="ECO:0000313" key="2">
    <source>
        <dbReference type="EMBL" id="JAF98488.1"/>
    </source>
</evidence>
<dbReference type="PANTHER" id="PTHR16027">
    <property type="entry name" value="DILUTE DOMAIN-CONTAINING PROTEIN YPR089W"/>
    <property type="match status" value="1"/>
</dbReference>
<organism evidence="2">
    <name type="scientific">Lygus hesperus</name>
    <name type="common">Western plant bug</name>
    <dbReference type="NCBI Taxonomy" id="30085"/>
    <lineage>
        <taxon>Eukaryota</taxon>
        <taxon>Metazoa</taxon>
        <taxon>Ecdysozoa</taxon>
        <taxon>Arthropoda</taxon>
        <taxon>Hexapoda</taxon>
        <taxon>Insecta</taxon>
        <taxon>Pterygota</taxon>
        <taxon>Neoptera</taxon>
        <taxon>Paraneoptera</taxon>
        <taxon>Hemiptera</taxon>
        <taxon>Heteroptera</taxon>
        <taxon>Panheteroptera</taxon>
        <taxon>Cimicomorpha</taxon>
        <taxon>Miridae</taxon>
        <taxon>Mirini</taxon>
        <taxon>Lygus</taxon>
    </lineage>
</organism>
<dbReference type="PROSITE" id="PS51126">
    <property type="entry name" value="DILUTE"/>
    <property type="match status" value="1"/>
</dbReference>
<dbReference type="GO" id="GO:0051020">
    <property type="term" value="F:GTPase binding"/>
    <property type="evidence" value="ECO:0007669"/>
    <property type="project" value="TreeGrafter"/>
</dbReference>
<feature type="non-terminal residue" evidence="2">
    <location>
        <position position="202"/>
    </location>
</feature>
<dbReference type="InterPro" id="IPR002710">
    <property type="entry name" value="Dilute_dom"/>
</dbReference>
<name>A0A0A9VRV9_LYGHE</name>
<dbReference type="EMBL" id="GBHO01045115">
    <property type="protein sequence ID" value="JAF98488.1"/>
    <property type="molecule type" value="Transcribed_RNA"/>
</dbReference>
<reference evidence="2" key="2">
    <citation type="submission" date="2014-07" db="EMBL/GenBank/DDBJ databases">
        <authorList>
            <person name="Hull J."/>
        </authorList>
    </citation>
    <scope>NUCLEOTIDE SEQUENCE</scope>
</reference>
<gene>
    <name evidence="2" type="primary">Myo5a_4</name>
    <name evidence="2" type="ORF">CM83_23954</name>
</gene>
<accession>A0A0A9VRV9</accession>
<protein>
    <submittedName>
        <fullName evidence="2">Unconventional myosin-Va</fullName>
    </submittedName>
</protein>
<sequence>AVMGISRPESSFIMNMLLQLLTSYKRTLNLYGVDPQLVTQIFIQLFYYICANALNHLLNQRDCCLWSKGMQMRCNISFLEDWAHVEKIQDTRVSEMLAPIKQAGQLLQAGKSERDVDSLIQMCSKLTPRQILRILRFQMRFQMTSHGSCLDKVPEAFIQTMQTRLYELRPNIVDNTLMMDPLKIVPLEIPFNPSNIRLEDIE</sequence>
<dbReference type="AlphaFoldDB" id="A0A0A9VRV9"/>
<reference evidence="2" key="1">
    <citation type="journal article" date="2014" name="PLoS ONE">
        <title>Transcriptome-Based Identification of ABC Transporters in the Western Tarnished Plant Bug Lygus hesperus.</title>
        <authorList>
            <person name="Hull J.J."/>
            <person name="Chaney K."/>
            <person name="Geib S.M."/>
            <person name="Fabrick J.A."/>
            <person name="Brent C.S."/>
            <person name="Walsh D."/>
            <person name="Lavine L.C."/>
        </authorList>
    </citation>
    <scope>NUCLEOTIDE SEQUENCE</scope>
</reference>
<evidence type="ECO:0000259" key="1">
    <source>
        <dbReference type="PROSITE" id="PS51126"/>
    </source>
</evidence>
<dbReference type="PANTHER" id="PTHR16027:SF6">
    <property type="entry name" value="DILUTE DOMAIN-CONTAINING PROTEIN"/>
    <property type="match status" value="1"/>
</dbReference>
<dbReference type="SMART" id="SM01132">
    <property type="entry name" value="DIL"/>
    <property type="match status" value="1"/>
</dbReference>
<feature type="domain" description="Dilute" evidence="1">
    <location>
        <begin position="1"/>
        <end position="167"/>
    </location>
</feature>
<feature type="non-terminal residue" evidence="2">
    <location>
        <position position="1"/>
    </location>
</feature>
<proteinExistence type="predicted"/>
<dbReference type="InterPro" id="IPR052072">
    <property type="entry name" value="Vascular_dev_regulator"/>
</dbReference>